<keyword evidence="8" id="KW-1185">Reference proteome</keyword>
<dbReference type="RefSeq" id="WP_017262136.1">
    <property type="nucleotide sequence ID" value="NZ_AUAW01000005.1"/>
</dbReference>
<evidence type="ECO:0000256" key="3">
    <source>
        <dbReference type="ARBA" id="ARBA00022679"/>
    </source>
</evidence>
<keyword evidence="2 5" id="KW-0963">Cytoplasm</keyword>
<evidence type="ECO:0000256" key="2">
    <source>
        <dbReference type="ARBA" id="ARBA00022490"/>
    </source>
</evidence>
<dbReference type="Proteomes" id="UP000051999">
    <property type="component" value="Unassembled WGS sequence"/>
</dbReference>
<dbReference type="OrthoDB" id="9794566at2"/>
<gene>
    <name evidence="7" type="ORF">FD35_GL001591</name>
</gene>
<sequence>MDKQVICEPFHPSSPQRGAALIEALGEEAYPTGAPWSEPVIEENMQAPTSVYWLIRVAGQPVGFLSGTKVIDQLELTNLGIVGSWQGHGLGKQLLTTWLKRYEAGTVVTLEVRVHNEAALGLYESLDFHKLMRRPDYYDRPVEDAWIMQKKIE</sequence>
<evidence type="ECO:0000313" key="8">
    <source>
        <dbReference type="Proteomes" id="UP000051999"/>
    </source>
</evidence>
<dbReference type="InterPro" id="IPR006464">
    <property type="entry name" value="AcTrfase_RimI/Ard1"/>
</dbReference>
<dbReference type="Gene3D" id="3.40.630.30">
    <property type="match status" value="1"/>
</dbReference>
<dbReference type="Pfam" id="PF00583">
    <property type="entry name" value="Acetyltransf_1"/>
    <property type="match status" value="1"/>
</dbReference>
<dbReference type="STRING" id="1114972.FD35_GL001591"/>
<reference evidence="7 8" key="1">
    <citation type="journal article" date="2015" name="Genome Announc.">
        <title>Expanding the biotechnology potential of lactobacilli through comparative genomics of 213 strains and associated genera.</title>
        <authorList>
            <person name="Sun Z."/>
            <person name="Harris H.M."/>
            <person name="McCann A."/>
            <person name="Guo C."/>
            <person name="Argimon S."/>
            <person name="Zhang W."/>
            <person name="Yang X."/>
            <person name="Jeffery I.B."/>
            <person name="Cooney J.C."/>
            <person name="Kagawa T.F."/>
            <person name="Liu W."/>
            <person name="Song Y."/>
            <person name="Salvetti E."/>
            <person name="Wrobel A."/>
            <person name="Rasinkangas P."/>
            <person name="Parkhill J."/>
            <person name="Rea M.C."/>
            <person name="O'Sullivan O."/>
            <person name="Ritari J."/>
            <person name="Douillard F.P."/>
            <person name="Paul Ross R."/>
            <person name="Yang R."/>
            <person name="Briner A.E."/>
            <person name="Felis G.E."/>
            <person name="de Vos W.M."/>
            <person name="Barrangou R."/>
            <person name="Klaenhammer T.R."/>
            <person name="Caufield P.W."/>
            <person name="Cui Y."/>
            <person name="Zhang H."/>
            <person name="O'Toole P.W."/>
        </authorList>
    </citation>
    <scope>NUCLEOTIDE SEQUENCE [LARGE SCALE GENOMIC DNA]</scope>
    <source>
        <strain evidence="7 8">DSM 15814</strain>
    </source>
</reference>
<dbReference type="EC" id="2.3.1.266" evidence="5"/>
<evidence type="ECO:0000256" key="1">
    <source>
        <dbReference type="ARBA" id="ARBA00005395"/>
    </source>
</evidence>
<dbReference type="InterPro" id="IPR016181">
    <property type="entry name" value="Acyl_CoA_acyltransferase"/>
</dbReference>
<dbReference type="EMBL" id="AZFF01000003">
    <property type="protein sequence ID" value="KRL56504.1"/>
    <property type="molecule type" value="Genomic_DNA"/>
</dbReference>
<dbReference type="PANTHER" id="PTHR43420:SF12">
    <property type="entry name" value="N-ACETYLTRANSFERASE DOMAIN-CONTAINING PROTEIN"/>
    <property type="match status" value="1"/>
</dbReference>
<dbReference type="NCBIfam" id="TIGR01575">
    <property type="entry name" value="rimI"/>
    <property type="match status" value="1"/>
</dbReference>
<evidence type="ECO:0000256" key="5">
    <source>
        <dbReference type="RuleBase" id="RU363094"/>
    </source>
</evidence>
<comment type="caution">
    <text evidence="7">The sequence shown here is derived from an EMBL/GenBank/DDBJ whole genome shotgun (WGS) entry which is preliminary data.</text>
</comment>
<protein>
    <recommendedName>
        <fullName evidence="5">[Ribosomal protein bS18]-alanine N-acetyltransferase</fullName>
        <ecNumber evidence="5">2.3.1.266</ecNumber>
    </recommendedName>
</protein>
<name>A0A0R1RTT2_9LACO</name>
<comment type="similarity">
    <text evidence="1 5">Belongs to the acetyltransferase family. RimI subfamily.</text>
</comment>
<dbReference type="PROSITE" id="PS51186">
    <property type="entry name" value="GNAT"/>
    <property type="match status" value="1"/>
</dbReference>
<dbReference type="eggNOG" id="COG0456">
    <property type="taxonomic scope" value="Bacteria"/>
</dbReference>
<evidence type="ECO:0000313" key="7">
    <source>
        <dbReference type="EMBL" id="KRL56504.1"/>
    </source>
</evidence>
<evidence type="ECO:0000256" key="4">
    <source>
        <dbReference type="ARBA" id="ARBA00023315"/>
    </source>
</evidence>
<accession>A0A0R1RTT2</accession>
<comment type="function">
    <text evidence="5">Acetylates the N-terminal alanine of ribosomal protein bS18.</text>
</comment>
<dbReference type="InterPro" id="IPR050680">
    <property type="entry name" value="YpeA/RimI_acetyltransf"/>
</dbReference>
<dbReference type="GO" id="GO:0008999">
    <property type="term" value="F:protein-N-terminal-alanine acetyltransferase activity"/>
    <property type="evidence" value="ECO:0007669"/>
    <property type="project" value="UniProtKB-EC"/>
</dbReference>
<organism evidence="7 8">
    <name type="scientific">Furfurilactobacillus rossiae DSM 15814</name>
    <dbReference type="NCBI Taxonomy" id="1114972"/>
    <lineage>
        <taxon>Bacteria</taxon>
        <taxon>Bacillati</taxon>
        <taxon>Bacillota</taxon>
        <taxon>Bacilli</taxon>
        <taxon>Lactobacillales</taxon>
        <taxon>Lactobacillaceae</taxon>
        <taxon>Furfurilactobacillus</taxon>
    </lineage>
</organism>
<dbReference type="GO" id="GO:0005737">
    <property type="term" value="C:cytoplasm"/>
    <property type="evidence" value="ECO:0007669"/>
    <property type="project" value="UniProtKB-SubCell"/>
</dbReference>
<dbReference type="PATRIC" id="fig|1114972.6.peg.1619"/>
<dbReference type="CDD" id="cd04301">
    <property type="entry name" value="NAT_SF"/>
    <property type="match status" value="1"/>
</dbReference>
<feature type="domain" description="N-acetyltransferase" evidence="6">
    <location>
        <begin position="8"/>
        <end position="153"/>
    </location>
</feature>
<comment type="subcellular location">
    <subcellularLocation>
        <location evidence="5">Cytoplasm</location>
    </subcellularLocation>
</comment>
<evidence type="ECO:0000259" key="6">
    <source>
        <dbReference type="PROSITE" id="PS51186"/>
    </source>
</evidence>
<comment type="catalytic activity">
    <reaction evidence="5">
        <text>N-terminal L-alanyl-[ribosomal protein bS18] + acetyl-CoA = N-terminal N(alpha)-acetyl-L-alanyl-[ribosomal protein bS18] + CoA + H(+)</text>
        <dbReference type="Rhea" id="RHEA:43756"/>
        <dbReference type="Rhea" id="RHEA-COMP:10676"/>
        <dbReference type="Rhea" id="RHEA-COMP:10677"/>
        <dbReference type="ChEBI" id="CHEBI:15378"/>
        <dbReference type="ChEBI" id="CHEBI:57287"/>
        <dbReference type="ChEBI" id="CHEBI:57288"/>
        <dbReference type="ChEBI" id="CHEBI:64718"/>
        <dbReference type="ChEBI" id="CHEBI:83683"/>
        <dbReference type="EC" id="2.3.1.266"/>
    </reaction>
</comment>
<dbReference type="InterPro" id="IPR000182">
    <property type="entry name" value="GNAT_dom"/>
</dbReference>
<proteinExistence type="inferred from homology"/>
<dbReference type="SUPFAM" id="SSF55729">
    <property type="entry name" value="Acyl-CoA N-acyltransferases (Nat)"/>
    <property type="match status" value="1"/>
</dbReference>
<dbReference type="AlphaFoldDB" id="A0A0R1RTT2"/>
<dbReference type="PANTHER" id="PTHR43420">
    <property type="entry name" value="ACETYLTRANSFERASE"/>
    <property type="match status" value="1"/>
</dbReference>
<keyword evidence="3" id="KW-0808">Transferase</keyword>
<keyword evidence="4" id="KW-0012">Acyltransferase</keyword>